<proteinExistence type="predicted"/>
<feature type="region of interest" description="Disordered" evidence="1">
    <location>
        <begin position="538"/>
        <end position="575"/>
    </location>
</feature>
<sequence length="575" mass="66079">MEHTFLDLEAIVNDEDQEDNESDEDIEDFIDDSDFPDETLTTAKPAHKGDPRRKKPMSADRTWTIGWGATPVIFVDLKSRIICYGGYDVRVRKMGYAPPWYFRVESIDIAEWGTILHKDDKQHLQAGSWVCIKSPSHLFDPLRFRDGANATKHERTFNDTVTIFCGHKFIGGLMLKKISSYGVEEAKRIEPHVAGIYLTSNLPVLHEWSQKMPPPHGWLFNVDERVSIKSLGSNGIVTGSTRDCVQVWHEETSTTVETTYWDLRKDFQPGDFMVATTDVLEGHQGWVIELQESDLDIEVVVLERNTDGKQTSVEFFTTHANSLRQGCRKAHGTIEDVVLDLKIPSGVKVLVRYDATYDPNRPFSMETVAYEQVTERRSRWPLYSYCPLWPNEMLYHPQAEFLKQERYMFEGYMLPSTIINPPQRERSASPIHRCTPPLEGEHPPPSMIITMEDVAWNPRASDEEGLPKDHWIYQEAFRNQQLVVKADGVEKTIWAENDGDQVILLYKIGRATKTLKPRTLVPSHPTPRDTNVFVISDRRRAGRRIEEHDEDGRSKGGDKIEYKTEEFHNCNGTKE</sequence>
<comment type="caution">
    <text evidence="2">The sequence shown here is derived from an EMBL/GenBank/DDBJ whole genome shotgun (WGS) entry which is preliminary data.</text>
</comment>
<evidence type="ECO:0000313" key="3">
    <source>
        <dbReference type="Proteomes" id="UP001175211"/>
    </source>
</evidence>
<reference evidence="2" key="1">
    <citation type="submission" date="2023-06" db="EMBL/GenBank/DDBJ databases">
        <authorList>
            <consortium name="Lawrence Berkeley National Laboratory"/>
            <person name="Ahrendt S."/>
            <person name="Sahu N."/>
            <person name="Indic B."/>
            <person name="Wong-Bajracharya J."/>
            <person name="Merenyi Z."/>
            <person name="Ke H.-M."/>
            <person name="Monk M."/>
            <person name="Kocsube S."/>
            <person name="Drula E."/>
            <person name="Lipzen A."/>
            <person name="Balint B."/>
            <person name="Henrissat B."/>
            <person name="Andreopoulos B."/>
            <person name="Martin F.M."/>
            <person name="Harder C.B."/>
            <person name="Rigling D."/>
            <person name="Ford K.L."/>
            <person name="Foster G.D."/>
            <person name="Pangilinan J."/>
            <person name="Papanicolaou A."/>
            <person name="Barry K."/>
            <person name="LaButti K."/>
            <person name="Viragh M."/>
            <person name="Koriabine M."/>
            <person name="Yan M."/>
            <person name="Riley R."/>
            <person name="Champramary S."/>
            <person name="Plett K.L."/>
            <person name="Tsai I.J."/>
            <person name="Slot J."/>
            <person name="Sipos G."/>
            <person name="Plett J."/>
            <person name="Nagy L.G."/>
            <person name="Grigoriev I.V."/>
        </authorList>
    </citation>
    <scope>NUCLEOTIDE SEQUENCE</scope>
    <source>
        <strain evidence="2">CCBAS 213</strain>
    </source>
</reference>
<dbReference type="GeneID" id="85353965"/>
<name>A0AA39J9W6_ARMTA</name>
<evidence type="ECO:0000313" key="2">
    <source>
        <dbReference type="EMBL" id="KAK0438861.1"/>
    </source>
</evidence>
<keyword evidence="3" id="KW-1185">Reference proteome</keyword>
<dbReference type="RefSeq" id="XP_060323055.1">
    <property type="nucleotide sequence ID" value="XM_060470417.1"/>
</dbReference>
<gene>
    <name evidence="2" type="ORF">EV420DRAFT_1486586</name>
</gene>
<dbReference type="Proteomes" id="UP001175211">
    <property type="component" value="Unassembled WGS sequence"/>
</dbReference>
<evidence type="ECO:0000256" key="1">
    <source>
        <dbReference type="SAM" id="MobiDB-lite"/>
    </source>
</evidence>
<feature type="region of interest" description="Disordered" evidence="1">
    <location>
        <begin position="1"/>
        <end position="58"/>
    </location>
</feature>
<feature type="compositionally biased region" description="Acidic residues" evidence="1">
    <location>
        <begin position="12"/>
        <end position="37"/>
    </location>
</feature>
<protein>
    <submittedName>
        <fullName evidence="2">Uncharacterized protein</fullName>
    </submittedName>
</protein>
<organism evidence="2 3">
    <name type="scientific">Armillaria tabescens</name>
    <name type="common">Ringless honey mushroom</name>
    <name type="synonym">Agaricus tabescens</name>
    <dbReference type="NCBI Taxonomy" id="1929756"/>
    <lineage>
        <taxon>Eukaryota</taxon>
        <taxon>Fungi</taxon>
        <taxon>Dikarya</taxon>
        <taxon>Basidiomycota</taxon>
        <taxon>Agaricomycotina</taxon>
        <taxon>Agaricomycetes</taxon>
        <taxon>Agaricomycetidae</taxon>
        <taxon>Agaricales</taxon>
        <taxon>Marasmiineae</taxon>
        <taxon>Physalacriaceae</taxon>
        <taxon>Desarmillaria</taxon>
    </lineage>
</organism>
<dbReference type="EMBL" id="JAUEPS010000093">
    <property type="protein sequence ID" value="KAK0438861.1"/>
    <property type="molecule type" value="Genomic_DNA"/>
</dbReference>
<dbReference type="AlphaFoldDB" id="A0AA39J9W6"/>
<accession>A0AA39J9W6</accession>